<keyword evidence="12" id="KW-1185">Reference proteome</keyword>
<evidence type="ECO:0000256" key="3">
    <source>
        <dbReference type="ARBA" id="ARBA00013365"/>
    </source>
</evidence>
<comment type="similarity">
    <text evidence="1 7">Belongs to the SbcD family.</text>
</comment>
<sequence length="423" mass="45720">MRILHTSDWHLGRSFHREGMLTHQAAYVDHLLEVVEAERVDLVVLAGDVYDRALPQVDAVRLADEALSRLAASRARVVVTSGNHDSAQRLGFSARLIDAAGVHLRTDPATVGRPVVLEDEHGPVAVHGLPYLDPDAVREPWGLTSRSHQAALTEAVRRVRADLAGRPGTRSVVLAHAFVAGAEPSDSERDISVGGVSLVPTSVFDGVDYTALGHLHGRHTLTDAVRYSGSPLAYSFSEATHRKGSWLVDLGAPAAPGEGTARLSAQFVDAPVPRPLARLRGELETLLSDPRLAEHEQSWVQVTLTDAGRPAQAMERLRRRFPHTLVLGFDSTPVTVGAVPSSRTQGRSDHDIALEFMTAMRGEEASPAERALLRRAVDACCDDPDLDPVRRPGDHGSDQESDHRPDPEMLLAASAAAEDGRLF</sequence>
<dbReference type="NCBIfam" id="TIGR00619">
    <property type="entry name" value="sbcd"/>
    <property type="match status" value="1"/>
</dbReference>
<proteinExistence type="inferred from homology"/>
<evidence type="ECO:0000256" key="4">
    <source>
        <dbReference type="ARBA" id="ARBA00022722"/>
    </source>
</evidence>
<keyword evidence="5 7" id="KW-0378">Hydrolase</keyword>
<keyword evidence="6 7" id="KW-0269">Exonuclease</keyword>
<evidence type="ECO:0000259" key="9">
    <source>
        <dbReference type="Pfam" id="PF00149"/>
    </source>
</evidence>
<evidence type="ECO:0000256" key="7">
    <source>
        <dbReference type="RuleBase" id="RU363069"/>
    </source>
</evidence>
<dbReference type="InterPro" id="IPR041796">
    <property type="entry name" value="Mre11_N"/>
</dbReference>
<evidence type="ECO:0000256" key="6">
    <source>
        <dbReference type="ARBA" id="ARBA00022839"/>
    </source>
</evidence>
<evidence type="ECO:0000313" key="11">
    <source>
        <dbReference type="EMBL" id="MEQ7846155.1"/>
    </source>
</evidence>
<evidence type="ECO:0000256" key="5">
    <source>
        <dbReference type="ARBA" id="ARBA00022801"/>
    </source>
</evidence>
<comment type="subunit">
    <text evidence="2 7">Heterodimer of SbcC and SbcD.</text>
</comment>
<keyword evidence="7" id="KW-0233">DNA recombination</keyword>
<dbReference type="CDD" id="cd00840">
    <property type="entry name" value="MPP_Mre11_N"/>
    <property type="match status" value="1"/>
</dbReference>
<accession>A0ABV1NUI9</accession>
<evidence type="ECO:0000259" key="10">
    <source>
        <dbReference type="Pfam" id="PF12320"/>
    </source>
</evidence>
<dbReference type="PANTHER" id="PTHR30337:SF0">
    <property type="entry name" value="NUCLEASE SBCCD SUBUNIT D"/>
    <property type="match status" value="1"/>
</dbReference>
<dbReference type="Proteomes" id="UP001482520">
    <property type="component" value="Unassembled WGS sequence"/>
</dbReference>
<comment type="function">
    <text evidence="7">SbcCD cleaves DNA hairpin structures. These structures can inhibit DNA replication and are intermediates in certain DNA recombination reactions. The complex acts as a 3'-&gt;5' double strand exonuclease that can open hairpins. It also has a 5' single-strand endonuclease activity.</text>
</comment>
<dbReference type="InterPro" id="IPR026843">
    <property type="entry name" value="SbcD_C"/>
</dbReference>
<reference evidence="11 12" key="1">
    <citation type="submission" date="2024-02" db="EMBL/GenBank/DDBJ databases">
        <title>Full genome sequence of Nocardioides kribbensis.</title>
        <authorList>
            <person name="Poletto B.L."/>
            <person name="Silva G."/>
            <person name="Galante D."/>
            <person name="Campos K.R."/>
            <person name="Santos M.B.N."/>
            <person name="Sacchi C.T."/>
        </authorList>
    </citation>
    <scope>NUCLEOTIDE SEQUENCE [LARGE SCALE GENOMIC DNA]</scope>
    <source>
        <strain evidence="11 12">O4R</strain>
    </source>
</reference>
<feature type="compositionally biased region" description="Basic and acidic residues" evidence="8">
    <location>
        <begin position="387"/>
        <end position="407"/>
    </location>
</feature>
<dbReference type="PANTHER" id="PTHR30337">
    <property type="entry name" value="COMPONENT OF ATP-DEPENDENT DSDNA EXONUCLEASE"/>
    <property type="match status" value="1"/>
</dbReference>
<dbReference type="InterPro" id="IPR004843">
    <property type="entry name" value="Calcineurin-like_PHP"/>
</dbReference>
<dbReference type="InterPro" id="IPR004593">
    <property type="entry name" value="SbcD"/>
</dbReference>
<evidence type="ECO:0000256" key="8">
    <source>
        <dbReference type="SAM" id="MobiDB-lite"/>
    </source>
</evidence>
<dbReference type="EMBL" id="JBEGDP010000002">
    <property type="protein sequence ID" value="MEQ7846155.1"/>
    <property type="molecule type" value="Genomic_DNA"/>
</dbReference>
<feature type="domain" description="Nuclease SbcCD subunit D C-terminal" evidence="10">
    <location>
        <begin position="273"/>
        <end position="325"/>
    </location>
</feature>
<keyword evidence="7" id="KW-0255">Endonuclease</keyword>
<evidence type="ECO:0000313" key="12">
    <source>
        <dbReference type="Proteomes" id="UP001482520"/>
    </source>
</evidence>
<dbReference type="InterPro" id="IPR050535">
    <property type="entry name" value="DNA_Repair-Maintenance_Comp"/>
</dbReference>
<dbReference type="SUPFAM" id="SSF56300">
    <property type="entry name" value="Metallo-dependent phosphatases"/>
    <property type="match status" value="1"/>
</dbReference>
<organism evidence="11 12">
    <name type="scientific">Nocardioides kribbensis</name>
    <dbReference type="NCBI Taxonomy" id="305517"/>
    <lineage>
        <taxon>Bacteria</taxon>
        <taxon>Bacillati</taxon>
        <taxon>Actinomycetota</taxon>
        <taxon>Actinomycetes</taxon>
        <taxon>Propionibacteriales</taxon>
        <taxon>Nocardioidaceae</taxon>
        <taxon>Nocardioides</taxon>
    </lineage>
</organism>
<keyword evidence="7" id="KW-0235">DNA replication</keyword>
<protein>
    <recommendedName>
        <fullName evidence="3 7">Nuclease SbcCD subunit D</fullName>
    </recommendedName>
</protein>
<dbReference type="Gene3D" id="3.60.21.10">
    <property type="match status" value="1"/>
</dbReference>
<dbReference type="RefSeq" id="WP_349506102.1">
    <property type="nucleotide sequence ID" value="NZ_JBEFDI010000420.1"/>
</dbReference>
<feature type="domain" description="Calcineurin-like phosphoesterase" evidence="9">
    <location>
        <begin position="1"/>
        <end position="216"/>
    </location>
</feature>
<evidence type="ECO:0000256" key="1">
    <source>
        <dbReference type="ARBA" id="ARBA00010555"/>
    </source>
</evidence>
<name>A0ABV1NUI9_9ACTN</name>
<keyword evidence="4 7" id="KW-0540">Nuclease</keyword>
<comment type="caution">
    <text evidence="11">The sequence shown here is derived from an EMBL/GenBank/DDBJ whole genome shotgun (WGS) entry which is preliminary data.</text>
</comment>
<feature type="region of interest" description="Disordered" evidence="8">
    <location>
        <begin position="382"/>
        <end position="423"/>
    </location>
</feature>
<gene>
    <name evidence="7" type="primary">sbcD</name>
    <name evidence="11" type="ORF">V6R90_02615</name>
</gene>
<dbReference type="InterPro" id="IPR029052">
    <property type="entry name" value="Metallo-depent_PP-like"/>
</dbReference>
<dbReference type="Pfam" id="PF12320">
    <property type="entry name" value="SbcD_C"/>
    <property type="match status" value="1"/>
</dbReference>
<evidence type="ECO:0000256" key="2">
    <source>
        <dbReference type="ARBA" id="ARBA00011322"/>
    </source>
</evidence>
<dbReference type="Pfam" id="PF00149">
    <property type="entry name" value="Metallophos"/>
    <property type="match status" value="1"/>
</dbReference>
<dbReference type="GO" id="GO:0004527">
    <property type="term" value="F:exonuclease activity"/>
    <property type="evidence" value="ECO:0007669"/>
    <property type="project" value="UniProtKB-KW"/>
</dbReference>